<proteinExistence type="predicted"/>
<name>A0A0X3Q1Y5_SCHSO</name>
<gene>
    <name evidence="3" type="ORF">TR162760</name>
</gene>
<evidence type="ECO:0000256" key="2">
    <source>
        <dbReference type="SAM" id="SignalP"/>
    </source>
</evidence>
<protein>
    <submittedName>
        <fullName evidence="3">Uncharacterized protein</fullName>
    </submittedName>
</protein>
<feature type="chain" id="PRO_5007051416" evidence="2">
    <location>
        <begin position="29"/>
        <end position="208"/>
    </location>
</feature>
<feature type="compositionally biased region" description="Low complexity" evidence="1">
    <location>
        <begin position="104"/>
        <end position="118"/>
    </location>
</feature>
<feature type="non-terminal residue" evidence="3">
    <location>
        <position position="1"/>
    </location>
</feature>
<keyword evidence="2" id="KW-0732">Signal</keyword>
<organism evidence="3">
    <name type="scientific">Schistocephalus solidus</name>
    <name type="common">Tapeworm</name>
    <dbReference type="NCBI Taxonomy" id="70667"/>
    <lineage>
        <taxon>Eukaryota</taxon>
        <taxon>Metazoa</taxon>
        <taxon>Spiralia</taxon>
        <taxon>Lophotrochozoa</taxon>
        <taxon>Platyhelminthes</taxon>
        <taxon>Cestoda</taxon>
        <taxon>Eucestoda</taxon>
        <taxon>Diphyllobothriidea</taxon>
        <taxon>Diphyllobothriidae</taxon>
        <taxon>Schistocephalus</taxon>
    </lineage>
</organism>
<sequence length="208" mass="22285">ANTMMANLKMQMLVLALFAISLPHSGFGCNKAATTQPVKTTETVTLTTTKTPTKSSTEGTLASASPKPTSPKTSTGPAFRTDAEERENSSSEENTATKGQLVQTSENVMSTTTSTTTTRTHEEEGEGDTYVFHNIPEYWQGTADEWFALQGIYHAEEESESSSEVITKLDTDITASHSTDKLSTGNGDQPSTVNIAAFGKFGDTLKIT</sequence>
<feature type="signal peptide" evidence="2">
    <location>
        <begin position="1"/>
        <end position="28"/>
    </location>
</feature>
<dbReference type="AlphaFoldDB" id="A0A0X3Q1Y5"/>
<evidence type="ECO:0000313" key="3">
    <source>
        <dbReference type="EMBL" id="JAP58135.1"/>
    </source>
</evidence>
<evidence type="ECO:0000256" key="1">
    <source>
        <dbReference type="SAM" id="MobiDB-lite"/>
    </source>
</evidence>
<accession>A0A0X3Q1Y5</accession>
<feature type="region of interest" description="Disordered" evidence="1">
    <location>
        <begin position="36"/>
        <end position="125"/>
    </location>
</feature>
<feature type="compositionally biased region" description="Low complexity" evidence="1">
    <location>
        <begin position="36"/>
        <end position="78"/>
    </location>
</feature>
<dbReference type="EMBL" id="GEEE01005090">
    <property type="protein sequence ID" value="JAP58135.1"/>
    <property type="molecule type" value="Transcribed_RNA"/>
</dbReference>
<reference evidence="3" key="1">
    <citation type="submission" date="2016-01" db="EMBL/GenBank/DDBJ databases">
        <title>Reference transcriptome for the parasite Schistocephalus solidus: insights into the molecular evolution of parasitism.</title>
        <authorList>
            <person name="Hebert F.O."/>
            <person name="Grambauer S."/>
            <person name="Barber I."/>
            <person name="Landry C.R."/>
            <person name="Aubin-Horth N."/>
        </authorList>
    </citation>
    <scope>NUCLEOTIDE SEQUENCE</scope>
</reference>